<organism evidence="2 3">
    <name type="scientific">Shewanella zhuhaiensis</name>
    <dbReference type="NCBI Taxonomy" id="2919576"/>
    <lineage>
        <taxon>Bacteria</taxon>
        <taxon>Pseudomonadati</taxon>
        <taxon>Pseudomonadota</taxon>
        <taxon>Gammaproteobacteria</taxon>
        <taxon>Alteromonadales</taxon>
        <taxon>Shewanellaceae</taxon>
        <taxon>Shewanella</taxon>
    </lineage>
</organism>
<comment type="caution">
    <text evidence="2">The sequence shown here is derived from an EMBL/GenBank/DDBJ whole genome shotgun (WGS) entry which is preliminary data.</text>
</comment>
<dbReference type="PANTHER" id="PTHR30087:SF0">
    <property type="entry name" value="INNER MEMBRANE PROTEIN"/>
    <property type="match status" value="1"/>
</dbReference>
<dbReference type="EMBL" id="JAKUDL010000001">
    <property type="protein sequence ID" value="MCH4293200.1"/>
    <property type="molecule type" value="Genomic_DNA"/>
</dbReference>
<dbReference type="AlphaFoldDB" id="A0AAJ1BEC9"/>
<dbReference type="PANTHER" id="PTHR30087">
    <property type="entry name" value="INNER MEMBRANE PROTEIN"/>
    <property type="match status" value="1"/>
</dbReference>
<accession>A0AAJ1BEC9</accession>
<evidence type="ECO:0000259" key="1">
    <source>
        <dbReference type="Pfam" id="PF08349"/>
    </source>
</evidence>
<dbReference type="InterPro" id="IPR013560">
    <property type="entry name" value="DUF1722"/>
</dbReference>
<dbReference type="Pfam" id="PF08349">
    <property type="entry name" value="DUF1722"/>
    <property type="match status" value="1"/>
</dbReference>
<evidence type="ECO:0000313" key="2">
    <source>
        <dbReference type="EMBL" id="MCH4293200.1"/>
    </source>
</evidence>
<sequence length="317" mass="35697">MNAFNPDKIQIGISACLLGQQVRFDGGHKNSAYCQQELKQHFEFVPVCPEMAIGLGAPRKSIRQVRIGTEIRVRSGDGTLDVTDALTEFSEKKSAELGVLGGFLFCSKSPSCGMERVTVYKADGTGGSKEGTGVFARALMNRFPHLPVEEEGRLHDMVIRENFFTRVYAFHDWHCMRLKGLSRKALTDFHARYKYLLLSHSPAIYRTLGPLLAGEGELDAVADAYFDGFMMALEHKASRRNHTSALQHIQGYFKKFLSGSQKAELTEAILAYRQGLQPLLVPITLIRHYLREHPNDYIAAQVYLNPHPDSLRLRYAY</sequence>
<reference evidence="2 3" key="1">
    <citation type="submission" date="2022-02" db="EMBL/GenBank/DDBJ databases">
        <title>The genome sequence of Shewanella sp. 3B26.</title>
        <authorList>
            <person name="Du J."/>
        </authorList>
    </citation>
    <scope>NUCLEOTIDE SEQUENCE [LARGE SCALE GENOMIC DNA]</scope>
    <source>
        <strain evidence="2 3">3B26</strain>
    </source>
</reference>
<dbReference type="PIRSF" id="PIRSF037004">
    <property type="entry name" value="UCP037004"/>
    <property type="match status" value="1"/>
</dbReference>
<dbReference type="InterPro" id="IPR007553">
    <property type="entry name" value="2-thiour_desulf"/>
</dbReference>
<feature type="domain" description="DUF1722" evidence="1">
    <location>
        <begin position="194"/>
        <end position="308"/>
    </location>
</feature>
<dbReference type="Proteomes" id="UP001297581">
    <property type="component" value="Unassembled WGS sequence"/>
</dbReference>
<dbReference type="Pfam" id="PF04463">
    <property type="entry name" value="2-thiour_desulf"/>
    <property type="match status" value="1"/>
</dbReference>
<name>A0AAJ1BEC9_9GAMM</name>
<dbReference type="RefSeq" id="WP_240589795.1">
    <property type="nucleotide sequence ID" value="NZ_JAKUDL010000001.1"/>
</dbReference>
<evidence type="ECO:0000313" key="3">
    <source>
        <dbReference type="Proteomes" id="UP001297581"/>
    </source>
</evidence>
<protein>
    <submittedName>
        <fullName evidence="2">DUF523 and DUF1722 domain-containing protein</fullName>
    </submittedName>
</protein>
<gene>
    <name evidence="2" type="ORF">MJ923_02630</name>
</gene>
<dbReference type="InterPro" id="IPR017087">
    <property type="entry name" value="UCP037004"/>
</dbReference>
<proteinExistence type="predicted"/>
<keyword evidence="3" id="KW-1185">Reference proteome</keyword>